<keyword evidence="2" id="KW-1185">Reference proteome</keyword>
<sequence>MPYKKFFLVCYLVQSFTLIGSEPRKRFFHHHHVKSTDGYENELERLYNANDKLHTEDQDDNILRELEHEIRVEERELRHNKLYLRYRFNHLRDSSHHLRQHRIKERRRDPVVDGGGTPTDCRYEIETYYKVFVYLGQEYKQKMTRLVQTCTIV</sequence>
<dbReference type="Proteomes" id="UP000594262">
    <property type="component" value="Unplaced"/>
</dbReference>
<protein>
    <submittedName>
        <fullName evidence="1">Uncharacterized protein</fullName>
    </submittedName>
</protein>
<evidence type="ECO:0000313" key="2">
    <source>
        <dbReference type="Proteomes" id="UP000594262"/>
    </source>
</evidence>
<evidence type="ECO:0000313" key="1">
    <source>
        <dbReference type="EnsemblMetazoa" id="CLYHEMP001975.1"/>
    </source>
</evidence>
<proteinExistence type="predicted"/>
<organism evidence="1 2">
    <name type="scientific">Clytia hemisphaerica</name>
    <dbReference type="NCBI Taxonomy" id="252671"/>
    <lineage>
        <taxon>Eukaryota</taxon>
        <taxon>Metazoa</taxon>
        <taxon>Cnidaria</taxon>
        <taxon>Hydrozoa</taxon>
        <taxon>Hydroidolina</taxon>
        <taxon>Leptothecata</taxon>
        <taxon>Obeliida</taxon>
        <taxon>Clytiidae</taxon>
        <taxon>Clytia</taxon>
    </lineage>
</organism>
<dbReference type="EnsemblMetazoa" id="CLYHEMT001975.1">
    <property type="protein sequence ID" value="CLYHEMP001975.1"/>
    <property type="gene ID" value="CLYHEMG001975"/>
</dbReference>
<reference evidence="1" key="1">
    <citation type="submission" date="2021-01" db="UniProtKB">
        <authorList>
            <consortium name="EnsemblMetazoa"/>
        </authorList>
    </citation>
    <scope>IDENTIFICATION</scope>
</reference>
<name>A0A7M5UNH5_9CNID</name>
<accession>A0A7M5UNH5</accession>
<dbReference type="AlphaFoldDB" id="A0A7M5UNH5"/>